<proteinExistence type="predicted"/>
<feature type="compositionally biased region" description="Polar residues" evidence="1">
    <location>
        <begin position="149"/>
        <end position="172"/>
    </location>
</feature>
<dbReference type="AlphaFoldDB" id="A0A6C0EIX8"/>
<protein>
    <submittedName>
        <fullName evidence="2">Uncharacterized protein</fullName>
    </submittedName>
</protein>
<organism evidence="2">
    <name type="scientific">viral metagenome</name>
    <dbReference type="NCBI Taxonomy" id="1070528"/>
    <lineage>
        <taxon>unclassified sequences</taxon>
        <taxon>metagenomes</taxon>
        <taxon>organismal metagenomes</taxon>
    </lineage>
</organism>
<reference evidence="2" key="1">
    <citation type="journal article" date="2020" name="Nature">
        <title>Giant virus diversity and host interactions through global metagenomics.</title>
        <authorList>
            <person name="Schulz F."/>
            <person name="Roux S."/>
            <person name="Paez-Espino D."/>
            <person name="Jungbluth S."/>
            <person name="Walsh D.A."/>
            <person name="Denef V.J."/>
            <person name="McMahon K.D."/>
            <person name="Konstantinidis K.T."/>
            <person name="Eloe-Fadrosh E.A."/>
            <person name="Kyrpides N.C."/>
            <person name="Woyke T."/>
        </authorList>
    </citation>
    <scope>NUCLEOTIDE SEQUENCE</scope>
    <source>
        <strain evidence="2">GVMAG-M-3300001351-8</strain>
    </source>
</reference>
<sequence>MTSIDKVNVLLIRTDTSIINSKVSKDLDIDNLNIDKISNLFKVVGKGSIKRFCDWKLDKFTISIYGWKDGNAGQENKTELPPPEDSDLYFGDILVIKSNGKDIKNITLSDYHNFIEESNGGFEDIGSEDTETDSDDDNEYDLNDEFIDDSQQIDNYGGETESSMSDTLTDDE</sequence>
<name>A0A6C0EIX8_9ZZZZ</name>
<feature type="compositionally biased region" description="Acidic residues" evidence="1">
    <location>
        <begin position="125"/>
        <end position="148"/>
    </location>
</feature>
<dbReference type="EMBL" id="MN738863">
    <property type="protein sequence ID" value="QHT28692.1"/>
    <property type="molecule type" value="Genomic_DNA"/>
</dbReference>
<evidence type="ECO:0000256" key="1">
    <source>
        <dbReference type="SAM" id="MobiDB-lite"/>
    </source>
</evidence>
<evidence type="ECO:0000313" key="2">
    <source>
        <dbReference type="EMBL" id="QHT28692.1"/>
    </source>
</evidence>
<accession>A0A6C0EIX8</accession>
<feature type="region of interest" description="Disordered" evidence="1">
    <location>
        <begin position="119"/>
        <end position="172"/>
    </location>
</feature>